<gene>
    <name evidence="6" type="ORF">B0T19DRAFT_416089</name>
</gene>
<accession>A0AAE0IWI7</accession>
<evidence type="ECO:0000256" key="4">
    <source>
        <dbReference type="ARBA" id="ARBA00023224"/>
    </source>
</evidence>
<dbReference type="GO" id="GO:0005525">
    <property type="term" value="F:GTP binding"/>
    <property type="evidence" value="ECO:0007669"/>
    <property type="project" value="UniProtKB-KW"/>
</dbReference>
<dbReference type="GO" id="GO:0001664">
    <property type="term" value="F:G protein-coupled receptor binding"/>
    <property type="evidence" value="ECO:0007669"/>
    <property type="project" value="TreeGrafter"/>
</dbReference>
<proteinExistence type="predicted"/>
<reference evidence="6" key="2">
    <citation type="submission" date="2023-06" db="EMBL/GenBank/DDBJ databases">
        <authorList>
            <consortium name="Lawrence Berkeley National Laboratory"/>
            <person name="Haridas S."/>
            <person name="Hensen N."/>
            <person name="Bonometti L."/>
            <person name="Westerberg I."/>
            <person name="Brannstrom I.O."/>
            <person name="Guillou S."/>
            <person name="Cros-Aarteil S."/>
            <person name="Calhoun S."/>
            <person name="Kuo A."/>
            <person name="Mondo S."/>
            <person name="Pangilinan J."/>
            <person name="Riley R."/>
            <person name="Labutti K."/>
            <person name="Andreopoulos B."/>
            <person name="Lipzen A."/>
            <person name="Chen C."/>
            <person name="Yanf M."/>
            <person name="Daum C."/>
            <person name="Ng V."/>
            <person name="Clum A."/>
            <person name="Steindorff A."/>
            <person name="Ohm R."/>
            <person name="Martin F."/>
            <person name="Silar P."/>
            <person name="Natvig D."/>
            <person name="Lalanne C."/>
            <person name="Gautier V."/>
            <person name="Ament-Velasquez S.L."/>
            <person name="Kruys A."/>
            <person name="Hutchinson M.I."/>
            <person name="Powell A.J."/>
            <person name="Barry K."/>
            <person name="Miller A.N."/>
            <person name="Grigoriev I.V."/>
            <person name="Debuchy R."/>
            <person name="Gladieux P."/>
            <person name="Thoren M.H."/>
            <person name="Johannesson H."/>
        </authorList>
    </citation>
    <scope>NUCLEOTIDE SEQUENCE</scope>
    <source>
        <strain evidence="6">SMH4131-1</strain>
    </source>
</reference>
<dbReference type="GO" id="GO:0005834">
    <property type="term" value="C:heterotrimeric G-protein complex"/>
    <property type="evidence" value="ECO:0007669"/>
    <property type="project" value="TreeGrafter"/>
</dbReference>
<dbReference type="PANTHER" id="PTHR10218:SF302">
    <property type="entry name" value="GUANINE NUCLEOTIDE-BINDING PROTEIN ALPHA-5 SUBUNIT"/>
    <property type="match status" value="1"/>
</dbReference>
<dbReference type="Gene3D" id="3.40.50.300">
    <property type="entry name" value="P-loop containing nucleotide triphosphate hydrolases"/>
    <property type="match status" value="1"/>
</dbReference>
<organism evidence="6 7">
    <name type="scientific">Cercophora scortea</name>
    <dbReference type="NCBI Taxonomy" id="314031"/>
    <lineage>
        <taxon>Eukaryota</taxon>
        <taxon>Fungi</taxon>
        <taxon>Dikarya</taxon>
        <taxon>Ascomycota</taxon>
        <taxon>Pezizomycotina</taxon>
        <taxon>Sordariomycetes</taxon>
        <taxon>Sordariomycetidae</taxon>
        <taxon>Sordariales</taxon>
        <taxon>Lasiosphaeriaceae</taxon>
        <taxon>Cercophora</taxon>
    </lineage>
</organism>
<sequence>MTTPISEFIQITASLQVLSHTVDTVTCLKKQLGDADLVASRLENGLMVMRAALVRVQRHANGITEIIHQQRMMIYLERCIPCCRLLIGKLDMEMSLFLAQDRHLNALDNLKLVFESKGMRRVLQMVENATNALNLISRAADGHALPLIESLRLRSLLAKLESGTASIAVSRDEGATISAYTEPPTSISLKLPLLFTSPRLIKRGPLTSIPNTLRVLKILGPNKDTLRSQEIDRQLMRDCLNQTRDVLLIGTGESSTSDILRALELANSRQRIDDEISPELLASYRSAILQSIVRTTHSILDAMSQFEMPPQTEAGQRAAEFLAAYQLSTTDNSSKTPGPDFVEAISSLLGECCVQSLMEDQEMLNISASSKYLLSEVRRICTPDYIPTEEDVLRCEAAGQDTGNRRLQSDPKALEYNIYSAGKQPPERAKKWIHYFDGLNPSVFFIVDLGLFDQVLAEDPTKNKFVEAIRTFKALADTHLKPRMTITCLLLCNPQAVRTRLSTSPLSDYFPEYTLGATGNNAAFDALKFLYNFSAIESGMDIVHIMDLANPKHIWAVYGAIKDYVFQQTCFGAMCGGRGGGFY</sequence>
<keyword evidence="3" id="KW-0342">GTP-binding</keyword>
<dbReference type="PANTHER" id="PTHR10218">
    <property type="entry name" value="GTP-BINDING PROTEIN ALPHA SUBUNIT"/>
    <property type="match status" value="1"/>
</dbReference>
<dbReference type="EMBL" id="JAUEPO010000002">
    <property type="protein sequence ID" value="KAK3332603.1"/>
    <property type="molecule type" value="Genomic_DNA"/>
</dbReference>
<evidence type="ECO:0000256" key="2">
    <source>
        <dbReference type="ARBA" id="ARBA00022741"/>
    </source>
</evidence>
<dbReference type="PROSITE" id="PS51882">
    <property type="entry name" value="G_ALPHA"/>
    <property type="match status" value="1"/>
</dbReference>
<dbReference type="GO" id="GO:0003924">
    <property type="term" value="F:GTPase activity"/>
    <property type="evidence" value="ECO:0007669"/>
    <property type="project" value="InterPro"/>
</dbReference>
<reference evidence="6" key="1">
    <citation type="journal article" date="2023" name="Mol. Phylogenet. Evol.">
        <title>Genome-scale phylogeny and comparative genomics of the fungal order Sordariales.</title>
        <authorList>
            <person name="Hensen N."/>
            <person name="Bonometti L."/>
            <person name="Westerberg I."/>
            <person name="Brannstrom I.O."/>
            <person name="Guillou S."/>
            <person name="Cros-Aarteil S."/>
            <person name="Calhoun S."/>
            <person name="Haridas S."/>
            <person name="Kuo A."/>
            <person name="Mondo S."/>
            <person name="Pangilinan J."/>
            <person name="Riley R."/>
            <person name="LaButti K."/>
            <person name="Andreopoulos B."/>
            <person name="Lipzen A."/>
            <person name="Chen C."/>
            <person name="Yan M."/>
            <person name="Daum C."/>
            <person name="Ng V."/>
            <person name="Clum A."/>
            <person name="Steindorff A."/>
            <person name="Ohm R.A."/>
            <person name="Martin F."/>
            <person name="Silar P."/>
            <person name="Natvig D.O."/>
            <person name="Lalanne C."/>
            <person name="Gautier V."/>
            <person name="Ament-Velasquez S.L."/>
            <person name="Kruys A."/>
            <person name="Hutchinson M.I."/>
            <person name="Powell A.J."/>
            <person name="Barry K."/>
            <person name="Miller A.N."/>
            <person name="Grigoriev I.V."/>
            <person name="Debuchy R."/>
            <person name="Gladieux P."/>
            <person name="Hiltunen Thoren M."/>
            <person name="Johannesson H."/>
        </authorList>
    </citation>
    <scope>NUCLEOTIDE SEQUENCE</scope>
    <source>
        <strain evidence="6">SMH4131-1</strain>
    </source>
</reference>
<dbReference type="AlphaFoldDB" id="A0AAE0IWI7"/>
<comment type="caution">
    <text evidence="6">The sequence shown here is derived from an EMBL/GenBank/DDBJ whole genome shotgun (WGS) entry which is preliminary data.</text>
</comment>
<dbReference type="Gene3D" id="1.10.400.10">
    <property type="entry name" value="GI Alpha 1, domain 2-like"/>
    <property type="match status" value="1"/>
</dbReference>
<dbReference type="GO" id="GO:0005737">
    <property type="term" value="C:cytoplasm"/>
    <property type="evidence" value="ECO:0007669"/>
    <property type="project" value="TreeGrafter"/>
</dbReference>
<evidence type="ECO:0000313" key="7">
    <source>
        <dbReference type="Proteomes" id="UP001286456"/>
    </source>
</evidence>
<keyword evidence="1 5" id="KW-0479">Metal-binding</keyword>
<dbReference type="GO" id="GO:0046872">
    <property type="term" value="F:metal ion binding"/>
    <property type="evidence" value="ECO:0007669"/>
    <property type="project" value="UniProtKB-KW"/>
</dbReference>
<dbReference type="InterPro" id="IPR001019">
    <property type="entry name" value="Gprotein_alpha_su"/>
</dbReference>
<feature type="binding site" evidence="5">
    <location>
        <position position="257"/>
    </location>
    <ligand>
        <name>Mg(2+)</name>
        <dbReference type="ChEBI" id="CHEBI:18420"/>
    </ligand>
</feature>
<dbReference type="GO" id="GO:0031683">
    <property type="term" value="F:G-protein beta/gamma-subunit complex binding"/>
    <property type="evidence" value="ECO:0007669"/>
    <property type="project" value="InterPro"/>
</dbReference>
<evidence type="ECO:0000256" key="1">
    <source>
        <dbReference type="ARBA" id="ARBA00022723"/>
    </source>
</evidence>
<protein>
    <submittedName>
        <fullName evidence="6">G-protein alpha subunit-domain-containing protein</fullName>
    </submittedName>
</protein>
<dbReference type="SUPFAM" id="SSF47895">
    <property type="entry name" value="Transducin (alpha subunit), insertion domain"/>
    <property type="match status" value="1"/>
</dbReference>
<keyword evidence="4" id="KW-0807">Transducer</keyword>
<dbReference type="PRINTS" id="PR00318">
    <property type="entry name" value="GPROTEINA"/>
</dbReference>
<name>A0AAE0IWI7_9PEZI</name>
<dbReference type="InterPro" id="IPR027417">
    <property type="entry name" value="P-loop_NTPase"/>
</dbReference>
<keyword evidence="2" id="KW-0547">Nucleotide-binding</keyword>
<dbReference type="Pfam" id="PF00503">
    <property type="entry name" value="G-alpha"/>
    <property type="match status" value="1"/>
</dbReference>
<evidence type="ECO:0000256" key="3">
    <source>
        <dbReference type="ARBA" id="ARBA00023134"/>
    </source>
</evidence>
<dbReference type="SMART" id="SM00275">
    <property type="entry name" value="G_alpha"/>
    <property type="match status" value="1"/>
</dbReference>
<dbReference type="Proteomes" id="UP001286456">
    <property type="component" value="Unassembled WGS sequence"/>
</dbReference>
<keyword evidence="5" id="KW-0460">Magnesium</keyword>
<dbReference type="FunFam" id="3.40.50.300:FF:000692">
    <property type="entry name" value="Guanine nucleotide-binding protein subunit alpha"/>
    <property type="match status" value="1"/>
</dbReference>
<dbReference type="GO" id="GO:0007188">
    <property type="term" value="P:adenylate cyclase-modulating G protein-coupled receptor signaling pathway"/>
    <property type="evidence" value="ECO:0007669"/>
    <property type="project" value="TreeGrafter"/>
</dbReference>
<evidence type="ECO:0000256" key="5">
    <source>
        <dbReference type="PIRSR" id="PIRSR601019-2"/>
    </source>
</evidence>
<dbReference type="InterPro" id="IPR011025">
    <property type="entry name" value="GproteinA_insert"/>
</dbReference>
<keyword evidence="7" id="KW-1185">Reference proteome</keyword>
<evidence type="ECO:0000313" key="6">
    <source>
        <dbReference type="EMBL" id="KAK3332603.1"/>
    </source>
</evidence>